<dbReference type="Proteomes" id="UP000013996">
    <property type="component" value="Unassembled WGS sequence"/>
</dbReference>
<dbReference type="PROSITE" id="PS51257">
    <property type="entry name" value="PROKAR_LIPOPROTEIN"/>
    <property type="match status" value="1"/>
</dbReference>
<dbReference type="SUPFAM" id="SSF117281">
    <property type="entry name" value="Kelch motif"/>
    <property type="match status" value="1"/>
</dbReference>
<protein>
    <submittedName>
        <fullName evidence="4">Kelch repeat protein</fullName>
    </submittedName>
</protein>
<keyword evidence="2" id="KW-0677">Repeat</keyword>
<dbReference type="STRING" id="1249483.LEP1GSC202_0116"/>
<gene>
    <name evidence="4" type="ORF">LEP1GSC202_0116</name>
</gene>
<dbReference type="Gene3D" id="2.120.10.80">
    <property type="entry name" value="Kelch-type beta propeller"/>
    <property type="match status" value="1"/>
</dbReference>
<comment type="caution">
    <text evidence="4">The sequence shown here is derived from an EMBL/GenBank/DDBJ whole genome shotgun (WGS) entry which is preliminary data.</text>
</comment>
<feature type="signal peptide" evidence="3">
    <location>
        <begin position="1"/>
        <end position="19"/>
    </location>
</feature>
<evidence type="ECO:0000256" key="1">
    <source>
        <dbReference type="ARBA" id="ARBA00022441"/>
    </source>
</evidence>
<keyword evidence="3" id="KW-0732">Signal</keyword>
<name>A0A5E8H760_9LEPT</name>
<dbReference type="AlphaFoldDB" id="A0A5E8H760"/>
<keyword evidence="1" id="KW-0880">Kelch repeat</keyword>
<evidence type="ECO:0000313" key="4">
    <source>
        <dbReference type="EMBL" id="EOQ86989.1"/>
    </source>
</evidence>
<dbReference type="RefSeq" id="WP_015679357.1">
    <property type="nucleotide sequence ID" value="NZ_AOGX02000047.1"/>
</dbReference>
<dbReference type="InterPro" id="IPR037293">
    <property type="entry name" value="Gal_Oxidase_central_sf"/>
</dbReference>
<dbReference type="InterPro" id="IPR015915">
    <property type="entry name" value="Kelch-typ_b-propeller"/>
</dbReference>
<dbReference type="PANTHER" id="PTHR46344:SF27">
    <property type="entry name" value="KELCH REPEAT SUPERFAMILY PROTEIN"/>
    <property type="match status" value="1"/>
</dbReference>
<dbReference type="PANTHER" id="PTHR46344">
    <property type="entry name" value="OS02G0202900 PROTEIN"/>
    <property type="match status" value="1"/>
</dbReference>
<accession>A0A5E8H760</accession>
<evidence type="ECO:0000313" key="5">
    <source>
        <dbReference type="Proteomes" id="UP000013996"/>
    </source>
</evidence>
<sequence>MNKLILLFFSSFIGCMVQAEFKNVFDPKTMTSILLSSSFSNDSFSCSERSNTKAFGNIDQILLKCNRELAKVDTEFLTSINETTFNNITFTQLGNDQLLVQFDTLLSDGKYDLQLQSVVSGFGETLEKDTIPIIIDTQLPIVSLSNYLPITDYTFFSERYWDFTSSEPLSQFSPPTLSGTLASYIVIRSIQRINDSSFRVYFETNFISNGPGTLIFSFQESKDKAQNSVTNSTTVRLIGLVKGPELHQGRAEFEAFQNQNGDVIAIYGYNSSAEILRKGATSFILTNPSLPSIGKGERGVMLDGKKLLITGGFPPYTYLSLSDSYIFDTETTSFLPTGNMNQIRGEHNIVKLSDGKVLVLGGISQVFPGSHFITLNSAEIYDPSTETFTELPNRMQSPRSFFCSVLLNDGRVFVVGGTNGIYAPMDTTEFFNPSTETFSVGPNLPIAVGALKCLKLSDGNVLIYGAQLSNLSNATMLFDVTKNRIITIANSVYRREWSIAQELPDGGILFYGGAYRYNTSEPSRTIEKLDYGKSNSFYDMGMARNSISKHSGVKFSDGTLFFLGGELGGMFHHGTDFYGLTE</sequence>
<dbReference type="SMART" id="SM00612">
    <property type="entry name" value="Kelch"/>
    <property type="match status" value="3"/>
</dbReference>
<dbReference type="Gene3D" id="2.130.10.80">
    <property type="entry name" value="Galactose oxidase/kelch, beta-propeller"/>
    <property type="match status" value="1"/>
</dbReference>
<evidence type="ECO:0000256" key="3">
    <source>
        <dbReference type="SAM" id="SignalP"/>
    </source>
</evidence>
<organism evidence="4 5">
    <name type="scientific">Leptospira yanagawae serovar Saopaulo str. Sao Paulo = ATCC 700523</name>
    <dbReference type="NCBI Taxonomy" id="1249483"/>
    <lineage>
        <taxon>Bacteria</taxon>
        <taxon>Pseudomonadati</taxon>
        <taxon>Spirochaetota</taxon>
        <taxon>Spirochaetia</taxon>
        <taxon>Leptospirales</taxon>
        <taxon>Leptospiraceae</taxon>
        <taxon>Leptospira</taxon>
    </lineage>
</organism>
<dbReference type="InterPro" id="IPR006652">
    <property type="entry name" value="Kelch_1"/>
</dbReference>
<proteinExistence type="predicted"/>
<evidence type="ECO:0000256" key="2">
    <source>
        <dbReference type="ARBA" id="ARBA00022737"/>
    </source>
</evidence>
<reference evidence="4 5" key="1">
    <citation type="submission" date="2013-04" db="EMBL/GenBank/DDBJ databases">
        <authorList>
            <person name="Harkins D.M."/>
            <person name="Durkin A.S."/>
            <person name="Brinkac L.M."/>
            <person name="Haft D.H."/>
            <person name="Selengut J.D."/>
            <person name="Sanka R."/>
            <person name="DePew J."/>
            <person name="Purushe J."/>
            <person name="Hartskeerl R.A."/>
            <person name="Ahmed A."/>
            <person name="van der Linden H."/>
            <person name="Goris M.G.A."/>
            <person name="Vinetz J.M."/>
            <person name="Sutton G.G."/>
            <person name="Nierman W.C."/>
            <person name="Fouts D.E."/>
        </authorList>
    </citation>
    <scope>NUCLEOTIDE SEQUENCE [LARGE SCALE GENOMIC DNA]</scope>
    <source>
        <strain evidence="4 5">Sao Paulo</strain>
    </source>
</reference>
<dbReference type="EMBL" id="AOGX02000047">
    <property type="protein sequence ID" value="EOQ86989.1"/>
    <property type="molecule type" value="Genomic_DNA"/>
</dbReference>
<dbReference type="OrthoDB" id="342174at2"/>
<feature type="chain" id="PRO_5022820963" evidence="3">
    <location>
        <begin position="20"/>
        <end position="582"/>
    </location>
</feature>
<dbReference type="Pfam" id="PF01344">
    <property type="entry name" value="Kelch_1"/>
    <property type="match status" value="1"/>
</dbReference>